<keyword evidence="2" id="KW-1185">Reference proteome</keyword>
<dbReference type="EMBL" id="CP098611">
    <property type="protein sequence ID" value="USR91468.1"/>
    <property type="molecule type" value="Genomic_DNA"/>
</dbReference>
<dbReference type="RefSeq" id="WP_252663490.1">
    <property type="nucleotide sequence ID" value="NZ_CP098611.1"/>
</dbReference>
<protein>
    <submittedName>
        <fullName evidence="1">YceD family protein</fullName>
    </submittedName>
</protein>
<gene>
    <name evidence="1" type="ORF">NEA10_01680</name>
</gene>
<sequence length="170" mass="19509">MEPIYVPSLLKAPQKTEVIEFKQFIPELDTLMPVRGTLSVSHAGTYLQIQATLEAIVTLTCDRCLQQYNHRLNVSPEEVIWLDVNADRFEDLPLEQEVLSEELTESLHPEGHFDPEKWLYEQLCLALPHRKLCRQDCGGIDVESANPPTLDHRWAALQDLKGKLPREPTR</sequence>
<dbReference type="InterPro" id="IPR003772">
    <property type="entry name" value="YceD"/>
</dbReference>
<accession>A0ABY5AQH8</accession>
<dbReference type="Pfam" id="PF02620">
    <property type="entry name" value="YceD"/>
    <property type="match status" value="1"/>
</dbReference>
<evidence type="ECO:0000313" key="2">
    <source>
        <dbReference type="Proteomes" id="UP001056708"/>
    </source>
</evidence>
<organism evidence="1 2">
    <name type="scientific">Phormidium yuhuli AB48</name>
    <dbReference type="NCBI Taxonomy" id="2940671"/>
    <lineage>
        <taxon>Bacteria</taxon>
        <taxon>Bacillati</taxon>
        <taxon>Cyanobacteriota</taxon>
        <taxon>Cyanophyceae</taxon>
        <taxon>Oscillatoriophycideae</taxon>
        <taxon>Oscillatoriales</taxon>
        <taxon>Oscillatoriaceae</taxon>
        <taxon>Phormidium</taxon>
        <taxon>Phormidium yuhuli</taxon>
    </lineage>
</organism>
<proteinExistence type="predicted"/>
<name>A0ABY5AQH8_9CYAN</name>
<evidence type="ECO:0000313" key="1">
    <source>
        <dbReference type="EMBL" id="USR91468.1"/>
    </source>
</evidence>
<reference evidence="1" key="1">
    <citation type="submission" date="2022-06" db="EMBL/GenBank/DDBJ databases">
        <title>Genome sequence of Phormidium yuhuli AB48 isolated from an industrial photobioreactor environment.</title>
        <authorList>
            <person name="Qiu Y."/>
            <person name="Noonan A.J.C."/>
            <person name="Dofher K."/>
            <person name="Koch M."/>
            <person name="Kieft B."/>
            <person name="Lin X."/>
            <person name="Ziels R.M."/>
            <person name="Hallam S.J."/>
        </authorList>
    </citation>
    <scope>NUCLEOTIDE SEQUENCE</scope>
    <source>
        <strain evidence="1">AB48</strain>
    </source>
</reference>
<dbReference type="Proteomes" id="UP001056708">
    <property type="component" value="Chromosome"/>
</dbReference>